<organism evidence="8 10">
    <name type="scientific">Mesorhabditis spiculigera</name>
    <dbReference type="NCBI Taxonomy" id="96644"/>
    <lineage>
        <taxon>Eukaryota</taxon>
        <taxon>Metazoa</taxon>
        <taxon>Ecdysozoa</taxon>
        <taxon>Nematoda</taxon>
        <taxon>Chromadorea</taxon>
        <taxon>Rhabditida</taxon>
        <taxon>Rhabditina</taxon>
        <taxon>Rhabditomorpha</taxon>
        <taxon>Rhabditoidea</taxon>
        <taxon>Rhabditidae</taxon>
        <taxon>Mesorhabditinae</taxon>
        <taxon>Mesorhabditis</taxon>
    </lineage>
</organism>
<feature type="non-terminal residue" evidence="8">
    <location>
        <position position="1"/>
    </location>
</feature>
<dbReference type="PANTHER" id="PTHR19282:SF456">
    <property type="entry name" value="CD63 MOLECULE"/>
    <property type="match status" value="1"/>
</dbReference>
<dbReference type="GO" id="GO:0005886">
    <property type="term" value="C:plasma membrane"/>
    <property type="evidence" value="ECO:0007669"/>
    <property type="project" value="TreeGrafter"/>
</dbReference>
<keyword evidence="4 7" id="KW-1133">Transmembrane helix</keyword>
<dbReference type="Proteomes" id="UP001177023">
    <property type="component" value="Unassembled WGS sequence"/>
</dbReference>
<evidence type="ECO:0000313" key="9">
    <source>
        <dbReference type="EMBL" id="CAJ0576097.1"/>
    </source>
</evidence>
<feature type="transmembrane region" description="Helical" evidence="7">
    <location>
        <begin position="194"/>
        <end position="217"/>
    </location>
</feature>
<comment type="caution">
    <text evidence="8">The sequence shown here is derived from an EMBL/GenBank/DDBJ whole genome shotgun (WGS) entry which is preliminary data.</text>
</comment>
<evidence type="ECO:0000256" key="1">
    <source>
        <dbReference type="ARBA" id="ARBA00004141"/>
    </source>
</evidence>
<dbReference type="EMBL" id="CATQJA010002323">
    <property type="protein sequence ID" value="CAJ0570468.1"/>
    <property type="molecule type" value="Genomic_DNA"/>
</dbReference>
<keyword evidence="6" id="KW-1015">Disulfide bond</keyword>
<feature type="transmembrane region" description="Helical" evidence="7">
    <location>
        <begin position="87"/>
        <end position="107"/>
    </location>
</feature>
<evidence type="ECO:0000256" key="5">
    <source>
        <dbReference type="ARBA" id="ARBA00023136"/>
    </source>
</evidence>
<evidence type="ECO:0000313" key="10">
    <source>
        <dbReference type="Proteomes" id="UP001177023"/>
    </source>
</evidence>
<dbReference type="SUPFAM" id="SSF48652">
    <property type="entry name" value="Tetraspanin"/>
    <property type="match status" value="1"/>
</dbReference>
<proteinExistence type="inferred from homology"/>
<name>A0AA36CKZ9_9BILA</name>
<comment type="similarity">
    <text evidence="2 7">Belongs to the tetraspanin (TM4SF) family.</text>
</comment>
<feature type="transmembrane region" description="Helical" evidence="7">
    <location>
        <begin position="54"/>
        <end position="75"/>
    </location>
</feature>
<dbReference type="InterPro" id="IPR018499">
    <property type="entry name" value="Tetraspanin/Peripherin"/>
</dbReference>
<keyword evidence="3 7" id="KW-0812">Transmembrane</keyword>
<sequence length="230" mass="24735">MVEGGVAIVKYILFLSNLVLWVGGLGLIITGTVMQLKFPLLFDLLGDERLATPIVLIGLGCMCTLLGFLGCCGAIRENYCLTVSFAVLLALVLMVETAAIIAGYALIDPLEKSLGKELTDGLKRYGKADGVTLAWDGMQQEWDCCGVYNSSDYAGNLPESCCVNPVYGCIKNKAPIHTTGCLGQAQKLIGQHTFIVGIISTVLVTLQVLGVCFACCLSKSILKDFHDFYY</sequence>
<feature type="disulfide bond" evidence="6">
    <location>
        <begin position="145"/>
        <end position="162"/>
    </location>
</feature>
<comment type="subcellular location">
    <subcellularLocation>
        <location evidence="1 7">Membrane</location>
        <topology evidence="1 7">Multi-pass membrane protein</topology>
    </subcellularLocation>
</comment>
<reference evidence="8" key="1">
    <citation type="submission" date="2023-06" db="EMBL/GenBank/DDBJ databases">
        <authorList>
            <person name="Delattre M."/>
        </authorList>
    </citation>
    <scope>NUCLEOTIDE SEQUENCE</scope>
    <source>
        <strain evidence="8">AF72</strain>
    </source>
</reference>
<dbReference type="InterPro" id="IPR008952">
    <property type="entry name" value="Tetraspanin_EC2_sf"/>
</dbReference>
<dbReference type="Pfam" id="PF00335">
    <property type="entry name" value="Tetraspanin"/>
    <property type="match status" value="1"/>
</dbReference>
<evidence type="ECO:0000256" key="6">
    <source>
        <dbReference type="PIRSR" id="PIRSR002419-1"/>
    </source>
</evidence>
<dbReference type="EMBL" id="CATQJA010002642">
    <property type="protein sequence ID" value="CAJ0576097.1"/>
    <property type="molecule type" value="Genomic_DNA"/>
</dbReference>
<evidence type="ECO:0000313" key="8">
    <source>
        <dbReference type="EMBL" id="CAJ0570468.1"/>
    </source>
</evidence>
<dbReference type="AlphaFoldDB" id="A0AA36CKZ9"/>
<dbReference type="PANTHER" id="PTHR19282">
    <property type="entry name" value="TETRASPANIN"/>
    <property type="match status" value="1"/>
</dbReference>
<dbReference type="PRINTS" id="PR00259">
    <property type="entry name" value="TMFOUR"/>
</dbReference>
<accession>A0AA36CKZ9</accession>
<keyword evidence="10" id="KW-1185">Reference proteome</keyword>
<keyword evidence="5 7" id="KW-0472">Membrane</keyword>
<dbReference type="PIRSF" id="PIRSF002419">
    <property type="entry name" value="Tetraspanin"/>
    <property type="match status" value="1"/>
</dbReference>
<dbReference type="Gene3D" id="1.10.1450.10">
    <property type="entry name" value="Tetraspanin"/>
    <property type="match status" value="1"/>
</dbReference>
<evidence type="ECO:0000256" key="4">
    <source>
        <dbReference type="ARBA" id="ARBA00022989"/>
    </source>
</evidence>
<feature type="transmembrane region" description="Helical" evidence="7">
    <location>
        <begin position="12"/>
        <end position="34"/>
    </location>
</feature>
<evidence type="ECO:0000256" key="7">
    <source>
        <dbReference type="RuleBase" id="RU361218"/>
    </source>
</evidence>
<protein>
    <recommendedName>
        <fullName evidence="7">Tetraspanin</fullName>
    </recommendedName>
</protein>
<dbReference type="InterPro" id="IPR000301">
    <property type="entry name" value="Tetraspanin_animals"/>
</dbReference>
<evidence type="ECO:0000256" key="3">
    <source>
        <dbReference type="ARBA" id="ARBA00022692"/>
    </source>
</evidence>
<gene>
    <name evidence="9" type="ORF">MSPICULIGERA_LOCUS14396</name>
    <name evidence="8" type="ORF">MSPICULIGERA_LOCUS8907</name>
</gene>
<evidence type="ECO:0000256" key="2">
    <source>
        <dbReference type="ARBA" id="ARBA00006840"/>
    </source>
</evidence>